<feature type="compositionally biased region" description="Low complexity" evidence="1">
    <location>
        <begin position="62"/>
        <end position="81"/>
    </location>
</feature>
<reference evidence="3" key="1">
    <citation type="journal article" date="2017" name="Plant J.">
        <title>The pomegranate (Punica granatum L.) genome and the genomics of punicalagin biosynthesis.</title>
        <authorList>
            <person name="Qin G."/>
            <person name="Xu C."/>
            <person name="Ming R."/>
            <person name="Tang H."/>
            <person name="Guyot R."/>
            <person name="Kramer E.M."/>
            <person name="Hu Y."/>
            <person name="Yi X."/>
            <person name="Qi Y."/>
            <person name="Xu X."/>
            <person name="Gao Z."/>
            <person name="Pan H."/>
            <person name="Jian J."/>
            <person name="Tian Y."/>
            <person name="Yue Z."/>
            <person name="Xu Y."/>
        </authorList>
    </citation>
    <scope>NUCLEOTIDE SEQUENCE [LARGE SCALE GENOMIC DNA]</scope>
    <source>
        <strain evidence="3">cv. Dabenzi</strain>
    </source>
</reference>
<organism evidence="2 3">
    <name type="scientific">Punica granatum</name>
    <name type="common">Pomegranate</name>
    <dbReference type="NCBI Taxonomy" id="22663"/>
    <lineage>
        <taxon>Eukaryota</taxon>
        <taxon>Viridiplantae</taxon>
        <taxon>Streptophyta</taxon>
        <taxon>Embryophyta</taxon>
        <taxon>Tracheophyta</taxon>
        <taxon>Spermatophyta</taxon>
        <taxon>Magnoliopsida</taxon>
        <taxon>eudicotyledons</taxon>
        <taxon>Gunneridae</taxon>
        <taxon>Pentapetalae</taxon>
        <taxon>rosids</taxon>
        <taxon>malvids</taxon>
        <taxon>Myrtales</taxon>
        <taxon>Lythraceae</taxon>
        <taxon>Punica</taxon>
    </lineage>
</organism>
<accession>A0A218WXF8</accession>
<dbReference type="AlphaFoldDB" id="A0A218WXF8"/>
<feature type="region of interest" description="Disordered" evidence="1">
    <location>
        <begin position="1"/>
        <end position="96"/>
    </location>
</feature>
<proteinExistence type="predicted"/>
<sequence length="161" mass="16984">MLVSSSAPTFSLEKNRPSARSHILDPDSPSAPHLDPSSSGPSGISSESEVGATLPLGPPAYRPAAPFARPAVRPNPAAAQPSHPVRPNSSLGPTRISAQFGLIQFGPIQPGSQPNSVQQRVRPSLAQLGPFRPNPSAAQFVQTSFIYRFAPVLFKQGKFPT</sequence>
<feature type="compositionally biased region" description="Low complexity" evidence="1">
    <location>
        <begin position="36"/>
        <end position="49"/>
    </location>
</feature>
<dbReference type="Proteomes" id="UP000197138">
    <property type="component" value="Unassembled WGS sequence"/>
</dbReference>
<evidence type="ECO:0000256" key="1">
    <source>
        <dbReference type="SAM" id="MobiDB-lite"/>
    </source>
</evidence>
<dbReference type="EMBL" id="MTKT01002534">
    <property type="protein sequence ID" value="OWM77467.1"/>
    <property type="molecule type" value="Genomic_DNA"/>
</dbReference>
<name>A0A218WXF8_PUNGR</name>
<comment type="caution">
    <text evidence="2">The sequence shown here is derived from an EMBL/GenBank/DDBJ whole genome shotgun (WGS) entry which is preliminary data.</text>
</comment>
<protein>
    <submittedName>
        <fullName evidence="2">Uncharacterized protein</fullName>
    </submittedName>
</protein>
<gene>
    <name evidence="2" type="ORF">CDL15_Pgr016864</name>
</gene>
<evidence type="ECO:0000313" key="3">
    <source>
        <dbReference type="Proteomes" id="UP000197138"/>
    </source>
</evidence>
<evidence type="ECO:0000313" key="2">
    <source>
        <dbReference type="EMBL" id="OWM77467.1"/>
    </source>
</evidence>